<protein>
    <recommendedName>
        <fullName evidence="2">SLH domain-containing protein</fullName>
    </recommendedName>
</protein>
<feature type="region of interest" description="Disordered" evidence="1">
    <location>
        <begin position="1970"/>
        <end position="1996"/>
    </location>
</feature>
<feature type="compositionally biased region" description="Low complexity" evidence="1">
    <location>
        <begin position="3474"/>
        <end position="3494"/>
    </location>
</feature>
<dbReference type="Pfam" id="PF17735">
    <property type="entry name" value="BslA"/>
    <property type="match status" value="1"/>
</dbReference>
<comment type="caution">
    <text evidence="3">The sequence shown here is derived from an EMBL/GenBank/DDBJ whole genome shotgun (WGS) entry which is preliminary data.</text>
</comment>
<dbReference type="InterPro" id="IPR051465">
    <property type="entry name" value="Cell_Envelope_Struct_Comp"/>
</dbReference>
<gene>
    <name evidence="3" type="ORF">GCM10007362_46570</name>
</gene>
<dbReference type="EMBL" id="BMDD01000007">
    <property type="protein sequence ID" value="GGH86544.1"/>
    <property type="molecule type" value="Genomic_DNA"/>
</dbReference>
<sequence>MKMENKAQQRTWKSWVSGLMAVVLLIAMFPLAPERASAAGTISVTMSNANAVAGDVTDINVSYTNTALLGLNIGALDFILPAGVKATTSDQFGGQNLTPSQILDNGQRVRVSPALLTLLGSSTVTLSLKQKQLPTSGNYNFEARTYGLNVNLGGAPTDTQIASLGINALTLTLSLLNVTNNPGDSDTVAVSGVRTGDIIKIYNPDASLKTQLTAQADGTLTVPLTLNPVGGTISVSQTRGGIESLRLPVVYLAEIVPPVLLTSVYVSNQSGNSDTVTVNNLTPGDSVRIYDTLTGTAPLATSSAVPTGQASVTVPTPLAPVGGTLYVSRVRNGIESARTLVAYLPEVVAALTSNLVTITNASGSADLVRVTGLTQGDIVRVYATDGTLLDSLTAGSGGIAQGTIALTPGGGTVNLVLERNGVQSLALPVVYVAEVVRSLLASEITIQNNTNDDDLITVTGLREGDRVILGLGTGTPITSDPANSSGSVDIPATLLPNGGSLTLSILRNTIEGPTLNLLYDPERVEAPLPGNITVVNASGNADTVTVRNLLAGDEIIVYGSAGATSALGRQTASTTSATANVQLTPGGGTAYVSIQRHGIESTRTAVSYNSETVAAPPLNTITVTNSPFATDSIVVTGLAADDAIRVYQADGTTLIGTANATGSPGSYTASLTNQTLTPTGGSVQVSIVRNTVESPQTAVSYNAEFVAPPAPATITVTNNANQNADTISVTALQPGDLIRVYQNGTQTNEFAASGSTASGQVNLTGTGGTLSVSIVRNGVESTRTTITYAAEIPNFTGSVSVVNAEGNADTFNLTGVPANTAIEVFSAINGGGTSLGSGTVGATGNLSIPVQLVPAGGTLSFSFTPQGSGTRTVNVTYGAEPVSPPDMNNIVPANNTGDGDTVTVSGLQAGDLVRVRLVNADGTLSDPAEATAAGSGSDYSALVNLTLVPSGGAIAVTITRNGITSEATRVNYPTEVVNAPAIADIVISNNSGTGDSVTVNNLTNNDKITVTSFDASGVRVDQVEPTASGASASAALRLSPTGGYVTVAITRNTIVSAETRVNYNAEVVQAPGPDDIAITNAGGSAQDRVVVTNLSSGDYVTVVAYDADDVEVASRTVAAQGSTATANVALAPAGGHVTVAIVRYSTNGTGGVSSAETRVSYSAEVVPPPGVGNITVTNNTGESDTVAVSGLQAGDQIRVYDADGSRQLGTATASNGLATADVQLVPGGGAVRVTIVRNTLESQSTQVSYPSEVVPAPAVSDVAVVNTAGPGDTVTVSGLRIGDLVTVTESGKQPWTGTVTSGTSVQIPVTLNRAGGVVGVTVTRNTIVSASTGVPYAAEVIATPSASDITVFNVSNAAGVLDSVEVRGVTAGDIVRVYDSSYTEIGFETAGGASVTVNIPGNLAPAGGSLFVALDRDGLLSSYVPIAYGAETVEPIDIARVSANNAVGSGDTLTVGGLNGGETLRVYRANGTTLNIQPSAGNPSVYETTFAAGGETLTLVRVRNDIESTGITFAVGAEAVPSVNANNVTVANNTGTQDSVTISVAPADYRAGDVYIVYDANSNELGRSATYANGGFAIPVTLIPAGGSVLVALERGSVVGPTTNVSYAAEAIQPNAGPAADDITVTNGEDDNDPVVVDNVAAGDIVVVYAAGGAELGRATASADGSITVLVNLADGSGGTIEVAVIRDGAESARTPKTYAAYDPAQPPVPEAAQVTVVRSSDPAEEDIVTVTGLAAADDVEFFDDEDTNIGTATANTSGVAVLRTLRLKSYASTLKLNVLRAGVSSGPLAVAYPAETSAVPAPAAANIAVNNAAGASNDTVTVSGVSNGDRVRVYTANGATLLGESTATGTTAIVPVQLGASAGNVRVSIVRGNAESTGTLKPYAAEPTATPAPAAADISVVNAPGTANDAVIVLGVASGDIVRVYSADGTAELGERTSTGTSVVIPVALDAGAGTVNVSVERGGFESPRTSVSYGAETAPKPDAPTVGNITVTNDAGTTTDRVTVDNVQSGDRIRVYEAGIANPIGQATATAASATIPVTLKSEGGSVTVTIERAGAVSDRSAAVAYPGDPAPPAPAAGNITVTNAAGNTSDRVVVVEDVQPGDLVRVYNANGTVQLGQLVATDTTVEIPVELNASGGSVRVTIERGGVESSLSVPVSYEQEPAPAAPAASAISVSNQTGTTNDTVTVTTGNNVNAGDILRVYGTDGTTLLGQRTATATETVIPVVLNAAGGTVQVRIERNNLQGTLSAPVRYGAEPAAPTAPSAPAAGSITVLNPIGTADDTVEVTNVQAGDIVRVYGANGTTLLGQHAVPTGETSAVVAVALDPAGGTVRVRIERDGLQSALSAPVTYVAEPAGPTAPAAPALGSITVDNQTGTTNDSVTVSDVVAGDIVRVYAADGTTLLGQSTAEASAVEVAVILLADGGAVQIRIERNGLQSALSGEKTYSAEPEAPTAPDAPSAANVQIANEPGTANDTVEISGVAPGDIVRVYSEDGTRVLGQATASASTVTVPVELTTGVGNVAVSITRDGLESEKTEVGYSAETVPNLDGASFATTVYSDGSGTVVVSDPSILAGDTIILSGGVSAQATAVSDGIVTIPVPSGFDAGGGSFDAVRERDGITSAPLSSPNVYNGAATSAAPTPSVTQIVYSRDAGTVTVSGLEPNDTVSVTVDGVQVETGTVGTGETTATAAGFEFRPQGGTIQVIVNRGTDSGAPVTVVYDAVAPQDPIDANITVNNNTGSTDSVVIIAGVQEGDHFIVYGSDGTTILGQATATTSSPTLEIPVALNPAGGSVQVSVTRYGLESGKVTKPYTGETSNVTAPADTDITVNNITGNDDNVQVQNIRSGDTVTVYTADGSAVLGRATAQADGTLTIPVTLLGGGGGIQVSVTRGGTESAKTDKGYAAEPGAVTAPDESDITVTNNAGNGDSVQVNGLQAGDVVTVYAADGVAILGKETANGTSLTIDVTLLSGGGEIEVSITRGTTESAKTEKSYGVEPGGIQAPAASDITYVNNTGSNDTVTVDNVQAGDIVTVYSASGVAILGQAEAASGETAVTIPVTLDSEGGGIRVSIIRGGIESSKTPQTYAAETSSVPQPSATDITVTNNTGNGDQVTVTSANLQVGDVVTVYAANGVTVLGLAEVTTAGTVTLNVTLGAAAGDVQVAITRGNVQSAKTTKPYAAESSSVPVPTVGNIQVTNNLGSQDSVTINNVQVGDTYTVYASNGTTILARATATEAGRLTIPVTLPEGSSAVNVTLTRGNVESAPASSNYTAEPTTLDAPAAAGITVNNITGSSDNVTLTNLQAGDIITVYAANGTTILDRVTVGSDPATWVIPVTLNPSGGNVQVSITRGGIESSRTTVSYGAEPSLVPAPAPASVAVNNNGAAGSSVVVSNVQPGDIVTVYAANGTTIIGRAQVQPGATSVAIPVSLDEAGGNIQVTLTRGATQSAPTPIVYPARIEEEEPGTGVGGGDGGTAPAGPVTPANPVTPETNPVTPETEGEGEELDVPGRIVTLTMREPRTFNDISGYWAQSAIERLAALGVIDGLPDGSFAPRETLSRAQFTKMVATLLGINSQNSPIFSDTPAGRWYTASIQGAYEQGIVNGYTGGNFDPDEPVTREEMAKILTNAMLWLNPDVFPNSPDYAAAEAFRDYDRVGNWAKEPISRMLEEGILIGKTNGVLDPKGNATRAEAATVLVRLIERMSDNFTS</sequence>
<reference evidence="4" key="1">
    <citation type="journal article" date="2019" name="Int. J. Syst. Evol. Microbiol.">
        <title>The Global Catalogue of Microorganisms (GCM) 10K type strain sequencing project: providing services to taxonomists for standard genome sequencing and annotation.</title>
        <authorList>
            <consortium name="The Broad Institute Genomics Platform"/>
            <consortium name="The Broad Institute Genome Sequencing Center for Infectious Disease"/>
            <person name="Wu L."/>
            <person name="Ma J."/>
        </authorList>
    </citation>
    <scope>NUCLEOTIDE SEQUENCE [LARGE SCALE GENOMIC DNA]</scope>
    <source>
        <strain evidence="4">CCM 8702</strain>
    </source>
</reference>
<dbReference type="InterPro" id="IPR017868">
    <property type="entry name" value="Filamin/ABP280_repeat-like"/>
</dbReference>
<evidence type="ECO:0000259" key="2">
    <source>
        <dbReference type="PROSITE" id="PS51272"/>
    </source>
</evidence>
<dbReference type="SMART" id="SM00710">
    <property type="entry name" value="PbH1"/>
    <property type="match status" value="12"/>
</dbReference>
<feature type="domain" description="SLH" evidence="2">
    <location>
        <begin position="3643"/>
        <end position="3705"/>
    </location>
</feature>
<feature type="domain" description="SLH" evidence="2">
    <location>
        <begin position="3514"/>
        <end position="3572"/>
    </location>
</feature>
<dbReference type="Gene3D" id="2.60.40.3490">
    <property type="match status" value="1"/>
</dbReference>
<proteinExistence type="predicted"/>
<dbReference type="PANTHER" id="PTHR43308">
    <property type="entry name" value="OUTER MEMBRANE PROTEIN ALPHA-RELATED"/>
    <property type="match status" value="1"/>
</dbReference>
<name>A0ABQ2A6H9_9BACL</name>
<dbReference type="InterPro" id="IPR034650">
    <property type="entry name" value="YuaB-like"/>
</dbReference>
<dbReference type="InterPro" id="IPR038480">
    <property type="entry name" value="YuaB-like_sf"/>
</dbReference>
<feature type="region of interest" description="Disordered" evidence="1">
    <location>
        <begin position="3459"/>
        <end position="3503"/>
    </location>
</feature>
<accession>A0ABQ2A6H9</accession>
<dbReference type="InterPro" id="IPR001119">
    <property type="entry name" value="SLH_dom"/>
</dbReference>
<dbReference type="Pfam" id="PF00395">
    <property type="entry name" value="SLH"/>
    <property type="match status" value="3"/>
</dbReference>
<evidence type="ECO:0000256" key="1">
    <source>
        <dbReference type="SAM" id="MobiDB-lite"/>
    </source>
</evidence>
<organism evidence="3 4">
    <name type="scientific">Saccharibacillus endophyticus</name>
    <dbReference type="NCBI Taxonomy" id="2060666"/>
    <lineage>
        <taxon>Bacteria</taxon>
        <taxon>Bacillati</taxon>
        <taxon>Bacillota</taxon>
        <taxon>Bacilli</taxon>
        <taxon>Bacillales</taxon>
        <taxon>Paenibacillaceae</taxon>
        <taxon>Saccharibacillus</taxon>
    </lineage>
</organism>
<evidence type="ECO:0000313" key="3">
    <source>
        <dbReference type="EMBL" id="GGH86544.1"/>
    </source>
</evidence>
<keyword evidence="4" id="KW-1185">Reference proteome</keyword>
<dbReference type="PROSITE" id="PS50194">
    <property type="entry name" value="FILAMIN_REPEAT"/>
    <property type="match status" value="1"/>
</dbReference>
<dbReference type="Proteomes" id="UP000605427">
    <property type="component" value="Unassembled WGS sequence"/>
</dbReference>
<feature type="compositionally biased region" description="Gly residues" evidence="1">
    <location>
        <begin position="3463"/>
        <end position="3473"/>
    </location>
</feature>
<evidence type="ECO:0000313" key="4">
    <source>
        <dbReference type="Proteomes" id="UP000605427"/>
    </source>
</evidence>
<feature type="domain" description="SLH" evidence="2">
    <location>
        <begin position="3573"/>
        <end position="3636"/>
    </location>
</feature>
<dbReference type="PROSITE" id="PS51272">
    <property type="entry name" value="SLH"/>
    <property type="match status" value="3"/>
</dbReference>
<dbReference type="InterPro" id="IPR006626">
    <property type="entry name" value="PbH1"/>
</dbReference>